<feature type="transmembrane region" description="Helical" evidence="6">
    <location>
        <begin position="62"/>
        <end position="85"/>
    </location>
</feature>
<evidence type="ECO:0000256" key="4">
    <source>
        <dbReference type="ARBA" id="ARBA00022989"/>
    </source>
</evidence>
<evidence type="ECO:0000313" key="9">
    <source>
        <dbReference type="EMBL" id="GFP29911.1"/>
    </source>
</evidence>
<feature type="transmembrane region" description="Helical" evidence="6">
    <location>
        <begin position="249"/>
        <end position="272"/>
    </location>
</feature>
<feature type="transmembrane region" description="Helical" evidence="6">
    <location>
        <begin position="278"/>
        <end position="297"/>
    </location>
</feature>
<evidence type="ECO:0000313" key="7">
    <source>
        <dbReference type="EMBL" id="GFP18888.1"/>
    </source>
</evidence>
<feature type="transmembrane region" description="Helical" evidence="6">
    <location>
        <begin position="21"/>
        <end position="42"/>
    </location>
</feature>
<dbReference type="RefSeq" id="WP_176225998.1">
    <property type="nucleotide sequence ID" value="NZ_BLRU01000020.1"/>
</dbReference>
<dbReference type="EMBL" id="BLRZ01000030">
    <property type="protein sequence ID" value="GFP29911.1"/>
    <property type="molecule type" value="Genomic_DNA"/>
</dbReference>
<dbReference type="EMBL" id="BLRV01000004">
    <property type="protein sequence ID" value="GFP20851.1"/>
    <property type="molecule type" value="Genomic_DNA"/>
</dbReference>
<comment type="caution">
    <text evidence="10">The sequence shown here is derived from an EMBL/GenBank/DDBJ whole genome shotgun (WGS) entry which is preliminary data.</text>
</comment>
<evidence type="ECO:0000256" key="5">
    <source>
        <dbReference type="ARBA" id="ARBA00023136"/>
    </source>
</evidence>
<evidence type="ECO:0000313" key="11">
    <source>
        <dbReference type="Proteomes" id="UP000569018"/>
    </source>
</evidence>
<keyword evidence="3 6" id="KW-0812">Transmembrane</keyword>
<sequence>MKGQRYIWIERRLYPSLRMEVLAAILSILLALLAIGVLFGVVGVDPLFVYRRIFMGAFGSLFGLSETIVKAIPLMLVGVGLTLAFRARMWNIGAEGQLLMGAIAATGVALTFPDLPAGVLLPAMFVAGFVGGALWGLIPALLKVYFRANEVLTSLMLVYVASEAVNYLVYGPWRGPEEMGFPLTSKFSPAAQLPRLLNTRIHYLTLLLALLLAVLVYLLVRRTRLGYEIRVTGENPTAARYAGMDYTKIVLLVMLLSGGLAGLAGVGEVAGIHHRMHYPAGISPGYGFTAIIVAWLARLNPLAAILTAFLLGGLLVGGHSIQIALGLPVATIHIFNGVILLFVLGGELFTRYQIRLKRRPEP</sequence>
<protein>
    <submittedName>
        <fullName evidence="10">Simple sugar transport system permease protein</fullName>
    </submittedName>
</protein>
<evidence type="ECO:0000256" key="6">
    <source>
        <dbReference type="SAM" id="Phobius"/>
    </source>
</evidence>
<evidence type="ECO:0000313" key="13">
    <source>
        <dbReference type="Proteomes" id="UP000580051"/>
    </source>
</evidence>
<dbReference type="Proteomes" id="UP000580051">
    <property type="component" value="Unassembled WGS sequence"/>
</dbReference>
<dbReference type="Proteomes" id="UP000574717">
    <property type="component" value="Unassembled WGS sequence"/>
</dbReference>
<dbReference type="PANTHER" id="PTHR47089:SF1">
    <property type="entry name" value="GUANOSINE ABC TRANSPORTER PERMEASE PROTEIN NUPP"/>
    <property type="match status" value="1"/>
</dbReference>
<keyword evidence="2" id="KW-1003">Cell membrane</keyword>
<keyword evidence="10" id="KW-0762">Sugar transport</keyword>
<keyword evidence="5 6" id="KW-0472">Membrane</keyword>
<keyword evidence="10" id="KW-0813">Transport</keyword>
<name>A0A6V8Q3K9_9ACTN</name>
<dbReference type="InterPro" id="IPR001851">
    <property type="entry name" value="ABC_transp_permease"/>
</dbReference>
<evidence type="ECO:0000313" key="8">
    <source>
        <dbReference type="EMBL" id="GFP20851.1"/>
    </source>
</evidence>
<dbReference type="Proteomes" id="UP000588083">
    <property type="component" value="Unassembled WGS sequence"/>
</dbReference>
<evidence type="ECO:0000256" key="3">
    <source>
        <dbReference type="ARBA" id="ARBA00022692"/>
    </source>
</evidence>
<accession>A0A6V8Q3K9</accession>
<dbReference type="Pfam" id="PF02653">
    <property type="entry name" value="BPD_transp_2"/>
    <property type="match status" value="1"/>
</dbReference>
<dbReference type="EMBL" id="BLRU01000020">
    <property type="protein sequence ID" value="GFP18888.1"/>
    <property type="molecule type" value="Genomic_DNA"/>
</dbReference>
<feature type="transmembrane region" description="Helical" evidence="6">
    <location>
        <begin position="97"/>
        <end position="113"/>
    </location>
</feature>
<feature type="transmembrane region" description="Helical" evidence="6">
    <location>
        <begin position="201"/>
        <end position="220"/>
    </location>
</feature>
<reference evidence="11 12" key="1">
    <citation type="journal article" date="2020" name="Front. Microbiol.">
        <title>Single-cell genomics of novel Actinobacteria with the Wood-Ljungdahl pathway discovered in a serpentinizing system.</title>
        <authorList>
            <person name="Merino N."/>
            <person name="Kawai M."/>
            <person name="Boyd E.S."/>
            <person name="Colman D.R."/>
            <person name="McGlynn S.E."/>
            <person name="Nealson K.H."/>
            <person name="Kurokawa K."/>
            <person name="Hongoh Y."/>
        </authorList>
    </citation>
    <scope>NUCLEOTIDE SEQUENCE [LARGE SCALE GENOMIC DNA]</scope>
    <source>
        <strain evidence="7 12">S03</strain>
        <strain evidence="8 13">S06</strain>
        <strain evidence="9 14">S34</strain>
        <strain evidence="10 11">S47</strain>
    </source>
</reference>
<organism evidence="10 11">
    <name type="scientific">Candidatus Hakubella thermalkaliphila</name>
    <dbReference type="NCBI Taxonomy" id="2754717"/>
    <lineage>
        <taxon>Bacteria</taxon>
        <taxon>Bacillati</taxon>
        <taxon>Actinomycetota</taxon>
        <taxon>Actinomycetota incertae sedis</taxon>
        <taxon>Candidatus Hakubellales</taxon>
        <taxon>Candidatus Hakubellaceae</taxon>
        <taxon>Candidatus Hakubella</taxon>
    </lineage>
</organism>
<dbReference type="AlphaFoldDB" id="A0A6V8Q3K9"/>
<feature type="transmembrane region" description="Helical" evidence="6">
    <location>
        <begin position="119"/>
        <end position="142"/>
    </location>
</feature>
<keyword evidence="4 6" id="KW-1133">Transmembrane helix</keyword>
<dbReference type="Proteomes" id="UP000569018">
    <property type="component" value="Unassembled WGS sequence"/>
</dbReference>
<feature type="transmembrane region" description="Helical" evidence="6">
    <location>
        <begin position="304"/>
        <end position="324"/>
    </location>
</feature>
<dbReference type="CDD" id="cd06580">
    <property type="entry name" value="TM_PBP1_transp_TpRbsC_like"/>
    <property type="match status" value="1"/>
</dbReference>
<dbReference type="PANTHER" id="PTHR47089">
    <property type="entry name" value="ABC TRANSPORTER, PERMEASE PROTEIN"/>
    <property type="match status" value="1"/>
</dbReference>
<keyword evidence="14" id="KW-1185">Reference proteome</keyword>
<evidence type="ECO:0000313" key="10">
    <source>
        <dbReference type="EMBL" id="GFP39298.1"/>
    </source>
</evidence>
<gene>
    <name evidence="7" type="ORF">HKBW3S03_00393</name>
    <name evidence="8" type="ORF">HKBW3S06_00078</name>
    <name evidence="9" type="ORF">HKBW3S34_00831</name>
    <name evidence="10" type="ORF">HKBW3S47_00997</name>
</gene>
<dbReference type="EMBL" id="BLSD01000042">
    <property type="protein sequence ID" value="GFP39298.1"/>
    <property type="molecule type" value="Genomic_DNA"/>
</dbReference>
<evidence type="ECO:0000256" key="2">
    <source>
        <dbReference type="ARBA" id="ARBA00022475"/>
    </source>
</evidence>
<proteinExistence type="predicted"/>
<evidence type="ECO:0000313" key="12">
    <source>
        <dbReference type="Proteomes" id="UP000574717"/>
    </source>
</evidence>
<feature type="transmembrane region" description="Helical" evidence="6">
    <location>
        <begin position="154"/>
        <end position="173"/>
    </location>
</feature>
<comment type="subcellular location">
    <subcellularLocation>
        <location evidence="1">Cell membrane</location>
        <topology evidence="1">Multi-pass membrane protein</topology>
    </subcellularLocation>
</comment>
<evidence type="ECO:0000313" key="14">
    <source>
        <dbReference type="Proteomes" id="UP000588083"/>
    </source>
</evidence>
<dbReference type="GO" id="GO:0022857">
    <property type="term" value="F:transmembrane transporter activity"/>
    <property type="evidence" value="ECO:0007669"/>
    <property type="project" value="InterPro"/>
</dbReference>
<dbReference type="GO" id="GO:0005886">
    <property type="term" value="C:plasma membrane"/>
    <property type="evidence" value="ECO:0007669"/>
    <property type="project" value="UniProtKB-SubCell"/>
</dbReference>
<feature type="transmembrane region" description="Helical" evidence="6">
    <location>
        <begin position="330"/>
        <end position="349"/>
    </location>
</feature>
<evidence type="ECO:0000256" key="1">
    <source>
        <dbReference type="ARBA" id="ARBA00004651"/>
    </source>
</evidence>